<dbReference type="Proteomes" id="UP000027982">
    <property type="component" value="Chromosome"/>
</dbReference>
<sequence length="319" mass="36084">MELLDQYLRAIKPLLPKDQQQDILAELSEEIASQMEERQRSLGRTLTDAEQEEILHRFGHPLIVGGRYQPNQGTLSFGRELIGRDLFPFYLGAMKIIAAISVVLHVLVLAVLSYWEPVSVGVWISGFVFHFTIQFVVITGIFIAIQRHLTRYPDKWDAVGNMRRPEAKNPNIAVRFEAIAELVVLGVVLAWIQGVLWPPHVSLGIWELAPIWHNAYWPLVAVTVATMAFDLVTVFRPDNGRYRRLVKIIGSVVWLVTAAYLLSSGTWVVLTHGMPDTVTTRRGVAGVNEYLFRYGLISTLIVMAGATAWEIFKAIRNRR</sequence>
<dbReference type="Pfam" id="PF22564">
    <property type="entry name" value="HAAS"/>
    <property type="match status" value="1"/>
</dbReference>
<feature type="transmembrane region" description="Helical" evidence="2">
    <location>
        <begin position="121"/>
        <end position="145"/>
    </location>
</feature>
<feature type="transmembrane region" description="Helical" evidence="2">
    <location>
        <begin position="248"/>
        <end position="270"/>
    </location>
</feature>
<keyword evidence="2" id="KW-0472">Membrane</keyword>
<organism evidence="3 4">
    <name type="scientific">Fimbriimonas ginsengisoli Gsoil 348</name>
    <dbReference type="NCBI Taxonomy" id="661478"/>
    <lineage>
        <taxon>Bacteria</taxon>
        <taxon>Bacillati</taxon>
        <taxon>Armatimonadota</taxon>
        <taxon>Fimbriimonadia</taxon>
        <taxon>Fimbriimonadales</taxon>
        <taxon>Fimbriimonadaceae</taxon>
        <taxon>Fimbriimonas</taxon>
    </lineage>
</organism>
<evidence type="ECO:0000256" key="2">
    <source>
        <dbReference type="SAM" id="Phobius"/>
    </source>
</evidence>
<feature type="transmembrane region" description="Helical" evidence="2">
    <location>
        <begin position="216"/>
        <end position="236"/>
    </location>
</feature>
<keyword evidence="4" id="KW-1185">Reference proteome</keyword>
<dbReference type="HOGENOM" id="CLU_070272_0_0_0"/>
<protein>
    <submittedName>
        <fullName evidence="3">Putative membrane protein</fullName>
    </submittedName>
</protein>
<dbReference type="eggNOG" id="ENOG5032V1U">
    <property type="taxonomic scope" value="Bacteria"/>
</dbReference>
<keyword evidence="1" id="KW-0175">Coiled coil</keyword>
<keyword evidence="2" id="KW-1133">Transmembrane helix</keyword>
<name>A0A068NU02_FIMGI</name>
<evidence type="ECO:0000313" key="4">
    <source>
        <dbReference type="Proteomes" id="UP000027982"/>
    </source>
</evidence>
<proteinExistence type="predicted"/>
<accession>A0A068NU02</accession>
<feature type="transmembrane region" description="Helical" evidence="2">
    <location>
        <begin position="172"/>
        <end position="196"/>
    </location>
</feature>
<feature type="coiled-coil region" evidence="1">
    <location>
        <begin position="17"/>
        <end position="52"/>
    </location>
</feature>
<evidence type="ECO:0000256" key="1">
    <source>
        <dbReference type="SAM" id="Coils"/>
    </source>
</evidence>
<feature type="transmembrane region" description="Helical" evidence="2">
    <location>
        <begin position="89"/>
        <end position="115"/>
    </location>
</feature>
<dbReference type="KEGG" id="fgi:OP10G_2887"/>
<dbReference type="AlphaFoldDB" id="A0A068NU02"/>
<feature type="transmembrane region" description="Helical" evidence="2">
    <location>
        <begin position="290"/>
        <end position="312"/>
    </location>
</feature>
<evidence type="ECO:0000313" key="3">
    <source>
        <dbReference type="EMBL" id="AIE86255.1"/>
    </source>
</evidence>
<dbReference type="STRING" id="661478.OP10G_2887"/>
<gene>
    <name evidence="3" type="ORF">OP10G_2887</name>
</gene>
<keyword evidence="2" id="KW-0812">Transmembrane</keyword>
<dbReference type="EMBL" id="CP007139">
    <property type="protein sequence ID" value="AIE86255.1"/>
    <property type="molecule type" value="Genomic_DNA"/>
</dbReference>
<reference evidence="3 4" key="1">
    <citation type="journal article" date="2014" name="PLoS ONE">
        <title>The first complete genome sequence of the class fimbriimonadia in the phylum armatimonadetes.</title>
        <authorList>
            <person name="Hu Z.Y."/>
            <person name="Wang Y.Z."/>
            <person name="Im W.T."/>
            <person name="Wang S.Y."/>
            <person name="Zhao G.P."/>
            <person name="Zheng H.J."/>
            <person name="Quan Z.X."/>
        </authorList>
    </citation>
    <scope>NUCLEOTIDE SEQUENCE [LARGE SCALE GENOMIC DNA]</scope>
    <source>
        <strain evidence="3">Gsoil 348</strain>
    </source>
</reference>